<proteinExistence type="predicted"/>
<dbReference type="Proteomes" id="UP000835792">
    <property type="component" value="Unassembled WGS sequence"/>
</dbReference>
<accession>A0ABM8MR43</accession>
<keyword evidence="2" id="KW-1185">Reference proteome</keyword>
<comment type="caution">
    <text evidence="1">The sequence shown here is derived from an EMBL/GenBank/DDBJ whole genome shotgun (WGS) entry which is preliminary data.</text>
</comment>
<sequence>MSGHGPGTEGDLYPTDFFRTSGRHRNEVRMFQQPVHQHGLLFGHKTARREAAIQCAGPERFKGKFINHFSAGLEQGVIEVAEDDGLIHR</sequence>
<gene>
    <name evidence="1" type="ORF">GHA_05218</name>
</gene>
<evidence type="ECO:0000313" key="2">
    <source>
        <dbReference type="Proteomes" id="UP000835792"/>
    </source>
</evidence>
<reference evidence="1" key="1">
    <citation type="submission" date="2020-05" db="EMBL/GenBank/DDBJ databases">
        <authorList>
            <person name="Delgado-Blas J."/>
        </authorList>
    </citation>
    <scope>NUCLEOTIDE SEQUENCE</scope>
    <source>
        <strain evidence="1">BB1468</strain>
    </source>
</reference>
<name>A0ABM8MR43_9ENTR</name>
<protein>
    <submittedName>
        <fullName evidence="1">Uncharacterized protein</fullName>
    </submittedName>
</protein>
<evidence type="ECO:0000313" key="1">
    <source>
        <dbReference type="EMBL" id="CAB5618475.1"/>
    </source>
</evidence>
<dbReference type="EMBL" id="CAHPRB010000053">
    <property type="protein sequence ID" value="CAB5618475.1"/>
    <property type="molecule type" value="Genomic_DNA"/>
</dbReference>
<organism evidence="1 2">
    <name type="scientific">Citrobacter youngae</name>
    <dbReference type="NCBI Taxonomy" id="133448"/>
    <lineage>
        <taxon>Bacteria</taxon>
        <taxon>Pseudomonadati</taxon>
        <taxon>Pseudomonadota</taxon>
        <taxon>Gammaproteobacteria</taxon>
        <taxon>Enterobacterales</taxon>
        <taxon>Enterobacteriaceae</taxon>
        <taxon>Citrobacter</taxon>
        <taxon>Citrobacter freundii complex</taxon>
    </lineage>
</organism>